<keyword evidence="1" id="KW-0472">Membrane</keyword>
<feature type="transmembrane region" description="Helical" evidence="1">
    <location>
        <begin position="32"/>
        <end position="56"/>
    </location>
</feature>
<organism evidence="2 3">
    <name type="scientific">Pedosphaera parvula (strain Ellin514)</name>
    <dbReference type="NCBI Taxonomy" id="320771"/>
    <lineage>
        <taxon>Bacteria</taxon>
        <taxon>Pseudomonadati</taxon>
        <taxon>Verrucomicrobiota</taxon>
        <taxon>Pedosphaerae</taxon>
        <taxon>Pedosphaerales</taxon>
        <taxon>Pedosphaeraceae</taxon>
        <taxon>Pedosphaera</taxon>
    </lineage>
</organism>
<gene>
    <name evidence="2" type="ORF">Cflav_PD0095</name>
</gene>
<dbReference type="STRING" id="320771.Cflav_PD0095"/>
<name>B9XSX6_PEDPL</name>
<accession>B9XSX6</accession>
<proteinExistence type="predicted"/>
<reference evidence="2 3" key="1">
    <citation type="journal article" date="2011" name="J. Bacteriol.">
        <title>Genome sequence of 'Pedosphaera parvula' Ellin514, an aerobic Verrucomicrobial isolate from pasture soil.</title>
        <authorList>
            <person name="Kant R."/>
            <person name="van Passel M.W."/>
            <person name="Sangwan P."/>
            <person name="Palva A."/>
            <person name="Lucas S."/>
            <person name="Copeland A."/>
            <person name="Lapidus A."/>
            <person name="Glavina Del Rio T."/>
            <person name="Dalin E."/>
            <person name="Tice H."/>
            <person name="Bruce D."/>
            <person name="Goodwin L."/>
            <person name="Pitluck S."/>
            <person name="Chertkov O."/>
            <person name="Larimer F.W."/>
            <person name="Land M.L."/>
            <person name="Hauser L."/>
            <person name="Brettin T.S."/>
            <person name="Detter J.C."/>
            <person name="Han S."/>
            <person name="de Vos W.M."/>
            <person name="Janssen P.H."/>
            <person name="Smidt H."/>
        </authorList>
    </citation>
    <scope>NUCLEOTIDE SEQUENCE [LARGE SCALE GENOMIC DNA]</scope>
    <source>
        <strain evidence="2 3">Ellin514</strain>
    </source>
</reference>
<dbReference type="AlphaFoldDB" id="B9XSX6"/>
<dbReference type="Proteomes" id="UP000003688">
    <property type="component" value="Unassembled WGS sequence"/>
</dbReference>
<evidence type="ECO:0000313" key="2">
    <source>
        <dbReference type="EMBL" id="EEF57060.1"/>
    </source>
</evidence>
<comment type="caution">
    <text evidence="2">The sequence shown here is derived from an EMBL/GenBank/DDBJ whole genome shotgun (WGS) entry which is preliminary data.</text>
</comment>
<evidence type="ECO:0000313" key="3">
    <source>
        <dbReference type="Proteomes" id="UP000003688"/>
    </source>
</evidence>
<keyword evidence="1" id="KW-1133">Transmembrane helix</keyword>
<dbReference type="EMBL" id="ABOX02000089">
    <property type="protein sequence ID" value="EEF57060.1"/>
    <property type="molecule type" value="Genomic_DNA"/>
</dbReference>
<dbReference type="RefSeq" id="WP_007418909.1">
    <property type="nucleotide sequence ID" value="NZ_ABOX02000089.1"/>
</dbReference>
<sequence>MVIKKQRPSSGELMTLACFQSRRNSRKKQEEGALTTELMVALGILVVTMLPLAVAFTREHRLIQTSYQKSVAMEIIDGEMEILAAGEWHNFQQGTHPYPLHAQAAKNLPTGKAMLTVDAQRLRLEWVPEEKGFRVTREAVGK</sequence>
<keyword evidence="3" id="KW-1185">Reference proteome</keyword>
<keyword evidence="1" id="KW-0812">Transmembrane</keyword>
<protein>
    <submittedName>
        <fullName evidence="2">Uncharacterized protein</fullName>
    </submittedName>
</protein>
<evidence type="ECO:0000256" key="1">
    <source>
        <dbReference type="SAM" id="Phobius"/>
    </source>
</evidence>